<gene>
    <name evidence="2" type="ORF">SAMN02910265_02358</name>
</gene>
<dbReference type="EMBL" id="FNWV01000008">
    <property type="protein sequence ID" value="SEH72740.1"/>
    <property type="molecule type" value="Genomic_DNA"/>
</dbReference>
<dbReference type="RefSeq" id="WP_074717581.1">
    <property type="nucleotide sequence ID" value="NZ_FNWV01000008.1"/>
</dbReference>
<evidence type="ECO:0000256" key="1">
    <source>
        <dbReference type="SAM" id="Phobius"/>
    </source>
</evidence>
<protein>
    <submittedName>
        <fullName evidence="2">Uncharacterized protein</fullName>
    </submittedName>
</protein>
<proteinExistence type="predicted"/>
<dbReference type="OrthoDB" id="1818318at2"/>
<feature type="transmembrane region" description="Helical" evidence="1">
    <location>
        <begin position="73"/>
        <end position="92"/>
    </location>
</feature>
<name>A0A1H6KMI3_RUMFL</name>
<dbReference type="Proteomes" id="UP000183190">
    <property type="component" value="Unassembled WGS sequence"/>
</dbReference>
<dbReference type="AlphaFoldDB" id="A0A1H6KMI3"/>
<keyword evidence="1" id="KW-0812">Transmembrane</keyword>
<keyword evidence="1" id="KW-1133">Transmembrane helix</keyword>
<accession>A0A1H6KMI3</accession>
<reference evidence="2 3" key="1">
    <citation type="submission" date="2016-10" db="EMBL/GenBank/DDBJ databases">
        <authorList>
            <person name="de Groot N.N."/>
        </authorList>
    </citation>
    <scope>NUCLEOTIDE SEQUENCE [LARGE SCALE GENOMIC DNA]</scope>
    <source>
        <strain evidence="2 3">YAD2003</strain>
    </source>
</reference>
<evidence type="ECO:0000313" key="3">
    <source>
        <dbReference type="Proteomes" id="UP000183190"/>
    </source>
</evidence>
<evidence type="ECO:0000313" key="2">
    <source>
        <dbReference type="EMBL" id="SEH72740.1"/>
    </source>
</evidence>
<sequence length="423" mass="48179">MKDLKLGILDRADDDIIDRLVPFSSDDKKTKKRILAMSEKKLAELQRGSETTENEISVRGVEQYRRPMWYKPLSIAAALVFIAGGVGMFTLLNGTKVNQFNDHDQNNVAATTEAVTTEVQTTEATTDAEALPTEEEMKATFDRLLPVLYESESYNFLSMDRTDLSGETVTLNSAYFNEDIVYEKIGDDRFTSYNDLIEYYNQYFIDPTRDFYCKVLEGDDISVLANDENIPDVIELGGELYIHRNLKSWIPDHSDIEPISEKAYFVSSDSFQWERVTPAQDDYGYGVGENDLTVLDVVFQKDDDGAWKILTSIEFTGQFSEEELNSGLPLTGSLIHPSETNDIDTNEAYINAKEYAKSEYDYTGKFVWDYTDELYEDTEIITDDYVNNNNWMTCTCSDLLHDGSCLILFLDENGTVFAQKITH</sequence>
<organism evidence="2 3">
    <name type="scientific">Ruminococcus flavefaciens</name>
    <dbReference type="NCBI Taxonomy" id="1265"/>
    <lineage>
        <taxon>Bacteria</taxon>
        <taxon>Bacillati</taxon>
        <taxon>Bacillota</taxon>
        <taxon>Clostridia</taxon>
        <taxon>Eubacteriales</taxon>
        <taxon>Oscillospiraceae</taxon>
        <taxon>Ruminococcus</taxon>
    </lineage>
</organism>
<keyword evidence="1" id="KW-0472">Membrane</keyword>